<dbReference type="AlphaFoldDB" id="A0A6A6VXV7"/>
<dbReference type="PROSITE" id="PS00455">
    <property type="entry name" value="AMP_BINDING"/>
    <property type="match status" value="1"/>
</dbReference>
<dbReference type="GO" id="GO:0004467">
    <property type="term" value="F:long-chain fatty acid-CoA ligase activity"/>
    <property type="evidence" value="ECO:0007669"/>
    <property type="project" value="TreeGrafter"/>
</dbReference>
<organism evidence="7 8">
    <name type="scientific">Pseudovirgaria hyperparasitica</name>
    <dbReference type="NCBI Taxonomy" id="470096"/>
    <lineage>
        <taxon>Eukaryota</taxon>
        <taxon>Fungi</taxon>
        <taxon>Dikarya</taxon>
        <taxon>Ascomycota</taxon>
        <taxon>Pezizomycotina</taxon>
        <taxon>Dothideomycetes</taxon>
        <taxon>Dothideomycetes incertae sedis</taxon>
        <taxon>Acrospermales</taxon>
        <taxon>Acrospermaceae</taxon>
        <taxon>Pseudovirgaria</taxon>
    </lineage>
</organism>
<dbReference type="InterPro" id="IPR042099">
    <property type="entry name" value="ANL_N_sf"/>
</dbReference>
<dbReference type="InterPro" id="IPR025110">
    <property type="entry name" value="AMP-bd_C"/>
</dbReference>
<dbReference type="PANTHER" id="PTHR43107:SF15">
    <property type="entry name" value="FATTY ACID TRANSPORT PROTEIN 3, ISOFORM A"/>
    <property type="match status" value="1"/>
</dbReference>
<dbReference type="Gene3D" id="3.30.300.30">
    <property type="match status" value="1"/>
</dbReference>
<keyword evidence="8" id="KW-1185">Reference proteome</keyword>
<protein>
    <submittedName>
        <fullName evidence="7">Fatty acid transporter</fullName>
    </submittedName>
</protein>
<dbReference type="PANTHER" id="PTHR43107">
    <property type="entry name" value="LONG-CHAIN FATTY ACID TRANSPORT PROTEIN"/>
    <property type="match status" value="1"/>
</dbReference>
<evidence type="ECO:0000313" key="8">
    <source>
        <dbReference type="Proteomes" id="UP000799437"/>
    </source>
</evidence>
<dbReference type="GO" id="GO:0044539">
    <property type="term" value="P:long-chain fatty acid import into cell"/>
    <property type="evidence" value="ECO:0007669"/>
    <property type="project" value="TreeGrafter"/>
</dbReference>
<keyword evidence="3" id="KW-0547">Nucleotide-binding</keyword>
<sequence>MAASSALVGATALTAAAAYVNAKYHIASDLALAPLSPTHRSVVKFIETRAKEQRLFTFHIFEEQARNHGDRLFLIFEGKSWTYKQFYDRIIKAANWLLNDLNVQKDEVVAIYGVNTPEYILLWMALECIGGAPSFLNCNLTGHGLLHCVKLCGTRYVLYDSESYRNINTCAKDFDDIKVTLHLYGPQLIDSLKIMAPVPKERQIPGSLNDIRGLLYTSGTTGLPKATRVTVQRELMTGYIMARYLKLKPGERMFTCLPLYHGTGHGLCVTPSIHGGSTIVLSRKFSHKTFWPEVRESKATILQYVGELCRYLVNAPPSPLDCQNSVKMAWGNGMRPDVWEPFRQRFGIETINELYAATDSLGKSSLNANRGEFSRYAVGVRGLIFKLMAGSGVKRIKIDMDTQEIIKDEAGRPVVVGVNEPGEEIYRMDTSTPLQEVYHQNKEAMEKRLLRDAFKRGDVWYRSGDLLRQDKDGRVYFVDRLGDTFRWRSENVSTNEVSDIVGTFSQIDESNVVGVEVPKADGRCGLAAVVLKPGVTADKVDFRGLAQHCLTQLPRYAVPGFIRVTKLIEYTGTFKIQKGKIRREGIDPAKVTGDDVMYWLPYEGDTYIPFRNEDYEALKTGKARI</sequence>
<dbReference type="RefSeq" id="XP_033596975.1">
    <property type="nucleotide sequence ID" value="XM_033747509.1"/>
</dbReference>
<dbReference type="GO" id="GO:0005777">
    <property type="term" value="C:peroxisome"/>
    <property type="evidence" value="ECO:0007669"/>
    <property type="project" value="TreeGrafter"/>
</dbReference>
<keyword evidence="4" id="KW-0067">ATP-binding</keyword>
<dbReference type="Pfam" id="PF00501">
    <property type="entry name" value="AMP-binding"/>
    <property type="match status" value="1"/>
</dbReference>
<dbReference type="InterPro" id="IPR045851">
    <property type="entry name" value="AMP-bd_C_sf"/>
</dbReference>
<dbReference type="Proteomes" id="UP000799437">
    <property type="component" value="Unassembled WGS sequence"/>
</dbReference>
<evidence type="ECO:0000313" key="7">
    <source>
        <dbReference type="EMBL" id="KAF2754524.1"/>
    </source>
</evidence>
<dbReference type="GO" id="GO:0009898">
    <property type="term" value="C:cytoplasmic side of plasma membrane"/>
    <property type="evidence" value="ECO:0007669"/>
    <property type="project" value="TreeGrafter"/>
</dbReference>
<proteinExistence type="inferred from homology"/>
<reference evidence="7" key="1">
    <citation type="journal article" date="2020" name="Stud. Mycol.">
        <title>101 Dothideomycetes genomes: a test case for predicting lifestyles and emergence of pathogens.</title>
        <authorList>
            <person name="Haridas S."/>
            <person name="Albert R."/>
            <person name="Binder M."/>
            <person name="Bloem J."/>
            <person name="Labutti K."/>
            <person name="Salamov A."/>
            <person name="Andreopoulos B."/>
            <person name="Baker S."/>
            <person name="Barry K."/>
            <person name="Bills G."/>
            <person name="Bluhm B."/>
            <person name="Cannon C."/>
            <person name="Castanera R."/>
            <person name="Culley D."/>
            <person name="Daum C."/>
            <person name="Ezra D."/>
            <person name="Gonzalez J."/>
            <person name="Henrissat B."/>
            <person name="Kuo A."/>
            <person name="Liang C."/>
            <person name="Lipzen A."/>
            <person name="Lutzoni F."/>
            <person name="Magnuson J."/>
            <person name="Mondo S."/>
            <person name="Nolan M."/>
            <person name="Ohm R."/>
            <person name="Pangilinan J."/>
            <person name="Park H.-J."/>
            <person name="Ramirez L."/>
            <person name="Alfaro M."/>
            <person name="Sun H."/>
            <person name="Tritt A."/>
            <person name="Yoshinaga Y."/>
            <person name="Zwiers L.-H."/>
            <person name="Turgeon B."/>
            <person name="Goodwin S."/>
            <person name="Spatafora J."/>
            <person name="Crous P."/>
            <person name="Grigoriev I."/>
        </authorList>
    </citation>
    <scope>NUCLEOTIDE SEQUENCE</scope>
    <source>
        <strain evidence="7">CBS 121739</strain>
    </source>
</reference>
<feature type="domain" description="AMP-dependent synthetase/ligase" evidence="5">
    <location>
        <begin position="61"/>
        <end position="386"/>
    </location>
</feature>
<dbReference type="InterPro" id="IPR000873">
    <property type="entry name" value="AMP-dep_synth/lig_dom"/>
</dbReference>
<evidence type="ECO:0000256" key="3">
    <source>
        <dbReference type="ARBA" id="ARBA00022741"/>
    </source>
</evidence>
<dbReference type="GO" id="GO:0005324">
    <property type="term" value="F:long-chain fatty acid transmembrane transporter activity"/>
    <property type="evidence" value="ECO:0007669"/>
    <property type="project" value="TreeGrafter"/>
</dbReference>
<comment type="similarity">
    <text evidence="1">Belongs to the ATP-dependent AMP-binding enzyme family.</text>
</comment>
<evidence type="ECO:0000256" key="4">
    <source>
        <dbReference type="ARBA" id="ARBA00022840"/>
    </source>
</evidence>
<name>A0A6A6VXV7_9PEZI</name>
<dbReference type="OrthoDB" id="10253869at2759"/>
<dbReference type="SUPFAM" id="SSF56801">
    <property type="entry name" value="Acetyl-CoA synthetase-like"/>
    <property type="match status" value="1"/>
</dbReference>
<evidence type="ECO:0000256" key="2">
    <source>
        <dbReference type="ARBA" id="ARBA00022598"/>
    </source>
</evidence>
<dbReference type="InterPro" id="IPR020845">
    <property type="entry name" value="AMP-binding_CS"/>
</dbReference>
<dbReference type="Pfam" id="PF13193">
    <property type="entry name" value="AMP-binding_C"/>
    <property type="match status" value="1"/>
</dbReference>
<keyword evidence="2" id="KW-0436">Ligase</keyword>
<evidence type="ECO:0000259" key="6">
    <source>
        <dbReference type="Pfam" id="PF13193"/>
    </source>
</evidence>
<dbReference type="Gene3D" id="3.40.50.12780">
    <property type="entry name" value="N-terminal domain of ligase-like"/>
    <property type="match status" value="1"/>
</dbReference>
<dbReference type="GO" id="GO:0005811">
    <property type="term" value="C:lipid droplet"/>
    <property type="evidence" value="ECO:0007669"/>
    <property type="project" value="TreeGrafter"/>
</dbReference>
<dbReference type="GO" id="GO:0005524">
    <property type="term" value="F:ATP binding"/>
    <property type="evidence" value="ECO:0007669"/>
    <property type="project" value="UniProtKB-KW"/>
</dbReference>
<accession>A0A6A6VXV7</accession>
<evidence type="ECO:0000259" key="5">
    <source>
        <dbReference type="Pfam" id="PF00501"/>
    </source>
</evidence>
<feature type="domain" description="AMP-binding enzyme C-terminal" evidence="6">
    <location>
        <begin position="497"/>
        <end position="575"/>
    </location>
</feature>
<evidence type="ECO:0000256" key="1">
    <source>
        <dbReference type="ARBA" id="ARBA00006432"/>
    </source>
</evidence>
<gene>
    <name evidence="7" type="ORF">EJ05DRAFT_504059</name>
</gene>
<dbReference type="EMBL" id="ML996580">
    <property type="protein sequence ID" value="KAF2754524.1"/>
    <property type="molecule type" value="Genomic_DNA"/>
</dbReference>
<dbReference type="GeneID" id="54488563"/>
<dbReference type="FunFam" id="3.30.300.30:FF:000020">
    <property type="entry name" value="Long-chain fatty acid transporter"/>
    <property type="match status" value="1"/>
</dbReference>